<dbReference type="EMBL" id="ADBJ01000017">
    <property type="protein sequence ID" value="EFA83191.1"/>
    <property type="molecule type" value="Genomic_DNA"/>
</dbReference>
<dbReference type="AlphaFoldDB" id="D3B5P3"/>
<sequence>MVANLQISTPVPTTTMPMPTTTTNLTTFLDEGEPTSGLLPMDENYTSNTALASEDDYVLTWNSSDEQDEDEDTPALTRMNIAKEKKIVDGKIFTDILLV</sequence>
<gene>
    <name evidence="2" type="ORF">PPL_03981</name>
</gene>
<reference evidence="2 3" key="1">
    <citation type="journal article" date="2011" name="Genome Res.">
        <title>Phylogeny-wide analysis of social amoeba genomes highlights ancient origins for complex intercellular communication.</title>
        <authorList>
            <person name="Heidel A.J."/>
            <person name="Lawal H.M."/>
            <person name="Felder M."/>
            <person name="Schilde C."/>
            <person name="Helps N.R."/>
            <person name="Tunggal B."/>
            <person name="Rivero F."/>
            <person name="John U."/>
            <person name="Schleicher M."/>
            <person name="Eichinger L."/>
            <person name="Platzer M."/>
            <person name="Noegel A.A."/>
            <person name="Schaap P."/>
            <person name="Gloeckner G."/>
        </authorList>
    </citation>
    <scope>NUCLEOTIDE SEQUENCE [LARGE SCALE GENOMIC DNA]</scope>
    <source>
        <strain evidence="3">ATCC 26659 / Pp 5 / PN500</strain>
    </source>
</reference>
<accession>D3B5P3</accession>
<protein>
    <submittedName>
        <fullName evidence="2">Uncharacterized protein</fullName>
    </submittedName>
</protein>
<feature type="compositionally biased region" description="Low complexity" evidence="1">
    <location>
        <begin position="9"/>
        <end position="20"/>
    </location>
</feature>
<comment type="caution">
    <text evidence="2">The sequence shown here is derived from an EMBL/GenBank/DDBJ whole genome shotgun (WGS) entry which is preliminary data.</text>
</comment>
<dbReference type="RefSeq" id="XP_020435308.1">
    <property type="nucleotide sequence ID" value="XM_020574894.1"/>
</dbReference>
<feature type="region of interest" description="Disordered" evidence="1">
    <location>
        <begin position="1"/>
        <end position="20"/>
    </location>
</feature>
<evidence type="ECO:0000313" key="3">
    <source>
        <dbReference type="Proteomes" id="UP000001396"/>
    </source>
</evidence>
<evidence type="ECO:0000313" key="2">
    <source>
        <dbReference type="EMBL" id="EFA83191.1"/>
    </source>
</evidence>
<organism evidence="2 3">
    <name type="scientific">Heterostelium pallidum (strain ATCC 26659 / Pp 5 / PN500)</name>
    <name type="common">Cellular slime mold</name>
    <name type="synonym">Polysphondylium pallidum</name>
    <dbReference type="NCBI Taxonomy" id="670386"/>
    <lineage>
        <taxon>Eukaryota</taxon>
        <taxon>Amoebozoa</taxon>
        <taxon>Evosea</taxon>
        <taxon>Eumycetozoa</taxon>
        <taxon>Dictyostelia</taxon>
        <taxon>Acytosteliales</taxon>
        <taxon>Acytosteliaceae</taxon>
        <taxon>Heterostelium</taxon>
    </lineage>
</organism>
<keyword evidence="3" id="KW-1185">Reference proteome</keyword>
<evidence type="ECO:0000256" key="1">
    <source>
        <dbReference type="SAM" id="MobiDB-lite"/>
    </source>
</evidence>
<dbReference type="InParanoid" id="D3B5P3"/>
<dbReference type="GeneID" id="31359468"/>
<name>D3B5P3_HETP5</name>
<dbReference type="Proteomes" id="UP000001396">
    <property type="component" value="Unassembled WGS sequence"/>
</dbReference>
<proteinExistence type="predicted"/>